<dbReference type="EMBL" id="LAZR01012189">
    <property type="protein sequence ID" value="KKM28110.1"/>
    <property type="molecule type" value="Genomic_DNA"/>
</dbReference>
<reference evidence="1" key="1">
    <citation type="journal article" date="2015" name="Nature">
        <title>Complex archaea that bridge the gap between prokaryotes and eukaryotes.</title>
        <authorList>
            <person name="Spang A."/>
            <person name="Saw J.H."/>
            <person name="Jorgensen S.L."/>
            <person name="Zaremba-Niedzwiedzka K."/>
            <person name="Martijn J."/>
            <person name="Lind A.E."/>
            <person name="van Eijk R."/>
            <person name="Schleper C."/>
            <person name="Guy L."/>
            <person name="Ettema T.J."/>
        </authorList>
    </citation>
    <scope>NUCLEOTIDE SEQUENCE</scope>
</reference>
<evidence type="ECO:0000313" key="1">
    <source>
        <dbReference type="EMBL" id="KKM28110.1"/>
    </source>
</evidence>
<dbReference type="AlphaFoldDB" id="A0A0F9LL43"/>
<sequence>LAIAHTITTTNFSVRQERAENAAIANGFHSYSWIAIGK</sequence>
<gene>
    <name evidence="1" type="ORF">LCGC14_1568000</name>
</gene>
<accession>A0A0F9LL43</accession>
<name>A0A0F9LL43_9ZZZZ</name>
<protein>
    <submittedName>
        <fullName evidence="1">Uncharacterized protein</fullName>
    </submittedName>
</protein>
<proteinExistence type="predicted"/>
<feature type="non-terminal residue" evidence="1">
    <location>
        <position position="1"/>
    </location>
</feature>
<organism evidence="1">
    <name type="scientific">marine sediment metagenome</name>
    <dbReference type="NCBI Taxonomy" id="412755"/>
    <lineage>
        <taxon>unclassified sequences</taxon>
        <taxon>metagenomes</taxon>
        <taxon>ecological metagenomes</taxon>
    </lineage>
</organism>
<comment type="caution">
    <text evidence="1">The sequence shown here is derived from an EMBL/GenBank/DDBJ whole genome shotgun (WGS) entry which is preliminary data.</text>
</comment>